<evidence type="ECO:0000259" key="8">
    <source>
        <dbReference type="PROSITE" id="PS50928"/>
    </source>
</evidence>
<dbReference type="EMBL" id="CP016808">
    <property type="protein sequence ID" value="ANY68962.1"/>
    <property type="molecule type" value="Genomic_DNA"/>
</dbReference>
<dbReference type="PROSITE" id="PS50928">
    <property type="entry name" value="ABC_TM1"/>
    <property type="match status" value="1"/>
</dbReference>
<dbReference type="Pfam" id="PF00528">
    <property type="entry name" value="BPD_transp_1"/>
    <property type="match status" value="1"/>
</dbReference>
<gene>
    <name evidence="9" type="ORF">BBD42_22600</name>
</gene>
<dbReference type="GO" id="GO:0055085">
    <property type="term" value="P:transmembrane transport"/>
    <property type="evidence" value="ECO:0007669"/>
    <property type="project" value="InterPro"/>
</dbReference>
<proteinExistence type="inferred from homology"/>
<feature type="transmembrane region" description="Helical" evidence="7">
    <location>
        <begin position="108"/>
        <end position="130"/>
    </location>
</feature>
<protein>
    <submittedName>
        <fullName evidence="9">ABC transporter permease</fullName>
    </submittedName>
</protein>
<feature type="transmembrane region" description="Helical" evidence="7">
    <location>
        <begin position="142"/>
        <end position="160"/>
    </location>
</feature>
<evidence type="ECO:0000256" key="5">
    <source>
        <dbReference type="ARBA" id="ARBA00022989"/>
    </source>
</evidence>
<reference evidence="9" key="1">
    <citation type="submission" date="2016-08" db="EMBL/GenBank/DDBJ databases">
        <title>Complete Genome Seqeunce of Paenibacillus sp. BIHB 4019 from tea rhizoplane.</title>
        <authorList>
            <person name="Thakur R."/>
            <person name="Swarnkar M.K."/>
            <person name="Gulati A."/>
        </authorList>
    </citation>
    <scope>NUCLEOTIDE SEQUENCE [LARGE SCALE GENOMIC DNA]</scope>
    <source>
        <strain evidence="9">BIHB4019</strain>
    </source>
</reference>
<dbReference type="InterPro" id="IPR000515">
    <property type="entry name" value="MetI-like"/>
</dbReference>
<organism evidence="9">
    <name type="scientific">Paenibacillus sp. BIHB 4019</name>
    <dbReference type="NCBI Taxonomy" id="1870819"/>
    <lineage>
        <taxon>Bacteria</taxon>
        <taxon>Bacillati</taxon>
        <taxon>Bacillota</taxon>
        <taxon>Bacilli</taxon>
        <taxon>Bacillales</taxon>
        <taxon>Paenibacillaceae</taxon>
        <taxon>Paenibacillus</taxon>
    </lineage>
</organism>
<feature type="transmembrane region" description="Helical" evidence="7">
    <location>
        <begin position="12"/>
        <end position="33"/>
    </location>
</feature>
<dbReference type="GO" id="GO:0005886">
    <property type="term" value="C:plasma membrane"/>
    <property type="evidence" value="ECO:0007669"/>
    <property type="project" value="UniProtKB-SubCell"/>
</dbReference>
<feature type="domain" description="ABC transmembrane type-1" evidence="8">
    <location>
        <begin position="73"/>
        <end position="268"/>
    </location>
</feature>
<comment type="subcellular location">
    <subcellularLocation>
        <location evidence="1 7">Cell membrane</location>
        <topology evidence="1 7">Multi-pass membrane protein</topology>
    </subcellularLocation>
</comment>
<dbReference type="InterPro" id="IPR035906">
    <property type="entry name" value="MetI-like_sf"/>
</dbReference>
<evidence type="ECO:0000256" key="6">
    <source>
        <dbReference type="ARBA" id="ARBA00023136"/>
    </source>
</evidence>
<accession>A0A1B2DMM1</accession>
<comment type="similarity">
    <text evidence="7">Belongs to the binding-protein-dependent transport system permease family.</text>
</comment>
<dbReference type="Gene3D" id="1.10.3720.10">
    <property type="entry name" value="MetI-like"/>
    <property type="match status" value="1"/>
</dbReference>
<evidence type="ECO:0000256" key="2">
    <source>
        <dbReference type="ARBA" id="ARBA00022448"/>
    </source>
</evidence>
<dbReference type="PANTHER" id="PTHR43744">
    <property type="entry name" value="ABC TRANSPORTER PERMEASE PROTEIN MG189-RELATED-RELATED"/>
    <property type="match status" value="1"/>
</dbReference>
<dbReference type="PANTHER" id="PTHR43744:SF9">
    <property type="entry name" value="POLYGALACTURONAN_RHAMNOGALACTURONAN TRANSPORT SYSTEM PERMEASE PROTEIN YTCP"/>
    <property type="match status" value="1"/>
</dbReference>
<evidence type="ECO:0000256" key="4">
    <source>
        <dbReference type="ARBA" id="ARBA00022692"/>
    </source>
</evidence>
<dbReference type="RefSeq" id="WP_099520010.1">
    <property type="nucleotide sequence ID" value="NZ_CP016808.1"/>
</dbReference>
<keyword evidence="6 7" id="KW-0472">Membrane</keyword>
<feature type="transmembrane region" description="Helical" evidence="7">
    <location>
        <begin position="257"/>
        <end position="276"/>
    </location>
</feature>
<keyword evidence="4 7" id="KW-0812">Transmembrane</keyword>
<keyword evidence="3" id="KW-1003">Cell membrane</keyword>
<keyword evidence="2 7" id="KW-0813">Transport</keyword>
<name>A0A1B2DMM1_9BACL</name>
<evidence type="ECO:0000313" key="9">
    <source>
        <dbReference type="EMBL" id="ANY68962.1"/>
    </source>
</evidence>
<keyword evidence="5 7" id="KW-1133">Transmembrane helix</keyword>
<feature type="transmembrane region" description="Helical" evidence="7">
    <location>
        <begin position="181"/>
        <end position="203"/>
    </location>
</feature>
<feature type="transmembrane region" description="Helical" evidence="7">
    <location>
        <begin position="73"/>
        <end position="96"/>
    </location>
</feature>
<evidence type="ECO:0000256" key="7">
    <source>
        <dbReference type="RuleBase" id="RU363032"/>
    </source>
</evidence>
<evidence type="ECO:0000256" key="3">
    <source>
        <dbReference type="ARBA" id="ARBA00022475"/>
    </source>
</evidence>
<dbReference type="CDD" id="cd06261">
    <property type="entry name" value="TM_PBP2"/>
    <property type="match status" value="1"/>
</dbReference>
<sequence>MDKSLMGRFIDWTNYLLLGLIAAVCILPFIYILSASLTAPEELLKRGFILIPHSFSLEGYRYVLSTNTIVNSLGVTALVTVVGTLVNLLFTALMAYPLAQRDLFGSKLIMKMVVFSMLFGGGMIPTYLIVRWTGLLDHVGALIIPGLISAFNLIIMRNFFQNLPDGLEEAARIDGCSDPGILFRIVIPLSAPVLASLALFYAVGHWNSYFSAVLYINDSSLWPIQVWLRQIVILSQGGIGDSTSFETGYVAPPAETIKMAVIVLSVLPILVVYPFLQKHFAKGALLGSVKG</sequence>
<dbReference type="SUPFAM" id="SSF161098">
    <property type="entry name" value="MetI-like"/>
    <property type="match status" value="1"/>
</dbReference>
<evidence type="ECO:0000256" key="1">
    <source>
        <dbReference type="ARBA" id="ARBA00004651"/>
    </source>
</evidence>
<dbReference type="AlphaFoldDB" id="A0A1B2DMM1"/>